<sequence>MNENIKPTPYVRRPNHIVKCAIPSCNNLGFRHDGCFKCGEYKCPKHLRTPIQGKEFNTEEISLFYNIDSNEGICAFCGNEPRKIVSVRAESTEGKEIEKEIYGEFVKLQQELSKNSLRKQYSLLLFERIRQNLSYIDSLESSPLEQRLWAELLARGLDDYIKPQIELYDNEGIYIVRADFASTWLKMAIFTDGITYHSSPQAQARDAEHNLRIQEMGWVVKRYVTEDIESKIEAVIEEIYQLVCLKILQMS</sequence>
<dbReference type="Gene3D" id="3.40.960.10">
    <property type="entry name" value="VSR Endonuclease"/>
    <property type="match status" value="1"/>
</dbReference>
<organism evidence="2 3">
    <name type="scientific">Trichormus variabilis N2B</name>
    <dbReference type="NCBI Taxonomy" id="2681315"/>
    <lineage>
        <taxon>Bacteria</taxon>
        <taxon>Bacillati</taxon>
        <taxon>Cyanobacteriota</taxon>
        <taxon>Cyanophyceae</taxon>
        <taxon>Nostocales</taxon>
        <taxon>Nostocaceae</taxon>
        <taxon>Trichormus</taxon>
    </lineage>
</organism>
<reference evidence="2 3" key="1">
    <citation type="submission" date="2019-11" db="EMBL/GenBank/DDBJ databases">
        <title>Comparison of genomes from free-living endosymbiotic cyanobacteria isolated from Azolla.</title>
        <authorList>
            <person name="Thiel T."/>
            <person name="Pratte B."/>
        </authorList>
    </citation>
    <scope>NUCLEOTIDE SEQUENCE [LARGE SCALE GENOMIC DNA]</scope>
    <source>
        <strain evidence="2 3">N2B</strain>
    </source>
</reference>
<dbReference type="Pfam" id="PF04480">
    <property type="entry name" value="DUF559"/>
    <property type="match status" value="1"/>
</dbReference>
<accession>A0ABR6SD14</accession>
<dbReference type="InterPro" id="IPR007569">
    <property type="entry name" value="DUF559"/>
</dbReference>
<evidence type="ECO:0000313" key="2">
    <source>
        <dbReference type="EMBL" id="MBC1304297.1"/>
    </source>
</evidence>
<proteinExistence type="predicted"/>
<dbReference type="RefSeq" id="WP_011319268.1">
    <property type="nucleotide sequence ID" value="NZ_JACKZP010000099.1"/>
</dbReference>
<comment type="caution">
    <text evidence="2">The sequence shown here is derived from an EMBL/GenBank/DDBJ whole genome shotgun (WGS) entry which is preliminary data.</text>
</comment>
<dbReference type="Proteomes" id="UP000570851">
    <property type="component" value="Unassembled WGS sequence"/>
</dbReference>
<dbReference type="EMBL" id="JACKZP010000099">
    <property type="protein sequence ID" value="MBC1304297.1"/>
    <property type="molecule type" value="Genomic_DNA"/>
</dbReference>
<name>A0ABR6SD14_ANAVA</name>
<gene>
    <name evidence="2" type="ORF">GNE12_20490</name>
</gene>
<feature type="domain" description="DUF559" evidence="1">
    <location>
        <begin position="143"/>
        <end position="242"/>
    </location>
</feature>
<keyword evidence="3" id="KW-1185">Reference proteome</keyword>
<evidence type="ECO:0000313" key="3">
    <source>
        <dbReference type="Proteomes" id="UP000570851"/>
    </source>
</evidence>
<dbReference type="InterPro" id="IPR011335">
    <property type="entry name" value="Restrct_endonuc-II-like"/>
</dbReference>
<dbReference type="SUPFAM" id="SSF52980">
    <property type="entry name" value="Restriction endonuclease-like"/>
    <property type="match status" value="1"/>
</dbReference>
<protein>
    <submittedName>
        <fullName evidence="2">DUF559 domain-containing protein</fullName>
    </submittedName>
</protein>
<dbReference type="GeneID" id="58725182"/>
<evidence type="ECO:0000259" key="1">
    <source>
        <dbReference type="Pfam" id="PF04480"/>
    </source>
</evidence>